<protein>
    <recommendedName>
        <fullName evidence="2">Ribosomal silencing factor RsfS</fullName>
    </recommendedName>
</protein>
<evidence type="ECO:0000313" key="4">
    <source>
        <dbReference type="EMBL" id="MET3526866.1"/>
    </source>
</evidence>
<dbReference type="HAMAP" id="MF_01477">
    <property type="entry name" value="Iojap_RsfS"/>
    <property type="match status" value="1"/>
</dbReference>
<sequence length="150" mass="16369">MLCLSQRGNKGATPLSPDPAPRAHEAPIHAASPDPEAKITALGELILQRLDDDKAQDVVFIDLKGKSAVADALIVASGRSHRHVGAMADHLLRALKEEGHGKARVEGLPHCDWVLIDTGDVIIHLFRPEVRQFYNIEKIWSVDAPHRTAS</sequence>
<comment type="similarity">
    <text evidence="1 2">Belongs to the Iojap/RsfS family.</text>
</comment>
<reference evidence="4 5" key="1">
    <citation type="submission" date="2024-06" db="EMBL/GenBank/DDBJ databases">
        <title>Genomic Encyclopedia of Type Strains, Phase IV (KMG-IV): sequencing the most valuable type-strain genomes for metagenomic binning, comparative biology and taxonomic classification.</title>
        <authorList>
            <person name="Goeker M."/>
        </authorList>
    </citation>
    <scope>NUCLEOTIDE SEQUENCE [LARGE SCALE GENOMIC DNA]</scope>
    <source>
        <strain evidence="4 5">DSM 17809</strain>
    </source>
</reference>
<keyword evidence="5" id="KW-1185">Reference proteome</keyword>
<name>A0ABV2EJU9_9CAUL</name>
<dbReference type="InterPro" id="IPR043519">
    <property type="entry name" value="NT_sf"/>
</dbReference>
<keyword evidence="2" id="KW-0810">Translation regulation</keyword>
<dbReference type="EMBL" id="JBEPLU010000001">
    <property type="protein sequence ID" value="MET3526866.1"/>
    <property type="molecule type" value="Genomic_DNA"/>
</dbReference>
<evidence type="ECO:0000313" key="5">
    <source>
        <dbReference type="Proteomes" id="UP001549110"/>
    </source>
</evidence>
<comment type="subunit">
    <text evidence="2">Interacts with ribosomal protein uL14 (rplN).</text>
</comment>
<comment type="subcellular location">
    <subcellularLocation>
        <location evidence="2">Cytoplasm</location>
    </subcellularLocation>
</comment>
<dbReference type="Pfam" id="PF02410">
    <property type="entry name" value="RsfS"/>
    <property type="match status" value="1"/>
</dbReference>
<dbReference type="PANTHER" id="PTHR21043">
    <property type="entry name" value="IOJAP SUPERFAMILY ORTHOLOG"/>
    <property type="match status" value="1"/>
</dbReference>
<dbReference type="Gene3D" id="3.30.460.10">
    <property type="entry name" value="Beta Polymerase, domain 2"/>
    <property type="match status" value="1"/>
</dbReference>
<keyword evidence="2" id="KW-0963">Cytoplasm</keyword>
<proteinExistence type="inferred from homology"/>
<dbReference type="InterPro" id="IPR004394">
    <property type="entry name" value="Iojap/RsfS/C7orf30"/>
</dbReference>
<evidence type="ECO:0000256" key="2">
    <source>
        <dbReference type="HAMAP-Rule" id="MF_01477"/>
    </source>
</evidence>
<keyword evidence="2" id="KW-0678">Repressor</keyword>
<organism evidence="4 5">
    <name type="scientific">Phenylobacterium koreense</name>
    <dbReference type="NCBI Taxonomy" id="266125"/>
    <lineage>
        <taxon>Bacteria</taxon>
        <taxon>Pseudomonadati</taxon>
        <taxon>Pseudomonadota</taxon>
        <taxon>Alphaproteobacteria</taxon>
        <taxon>Caulobacterales</taxon>
        <taxon>Caulobacteraceae</taxon>
        <taxon>Phenylobacterium</taxon>
    </lineage>
</organism>
<accession>A0ABV2EJU9</accession>
<comment type="function">
    <text evidence="2">Functions as a ribosomal silencing factor. Interacts with ribosomal protein uL14 (rplN), blocking formation of intersubunit bridge B8. Prevents association of the 30S and 50S ribosomal subunits and the formation of functional ribosomes, thus repressing translation.</text>
</comment>
<comment type="caution">
    <text evidence="4">The sequence shown here is derived from an EMBL/GenBank/DDBJ whole genome shotgun (WGS) entry which is preliminary data.</text>
</comment>
<evidence type="ECO:0000256" key="1">
    <source>
        <dbReference type="ARBA" id="ARBA00010574"/>
    </source>
</evidence>
<evidence type="ECO:0000256" key="3">
    <source>
        <dbReference type="SAM" id="MobiDB-lite"/>
    </source>
</evidence>
<dbReference type="Proteomes" id="UP001549110">
    <property type="component" value="Unassembled WGS sequence"/>
</dbReference>
<dbReference type="NCBIfam" id="TIGR00090">
    <property type="entry name" value="rsfS_iojap_ybeB"/>
    <property type="match status" value="1"/>
</dbReference>
<gene>
    <name evidence="2" type="primary">rsfS</name>
    <name evidence="4" type="ORF">ABID41_001961</name>
</gene>
<dbReference type="SUPFAM" id="SSF81301">
    <property type="entry name" value="Nucleotidyltransferase"/>
    <property type="match status" value="1"/>
</dbReference>
<feature type="region of interest" description="Disordered" evidence="3">
    <location>
        <begin position="1"/>
        <end position="34"/>
    </location>
</feature>
<dbReference type="PANTHER" id="PTHR21043:SF0">
    <property type="entry name" value="MITOCHONDRIAL ASSEMBLY OF RIBOSOMAL LARGE SUBUNIT PROTEIN 1"/>
    <property type="match status" value="1"/>
</dbReference>